<organism evidence="11 14">
    <name type="scientific">Helicobacter bilis</name>
    <dbReference type="NCBI Taxonomy" id="37372"/>
    <lineage>
        <taxon>Bacteria</taxon>
        <taxon>Pseudomonadati</taxon>
        <taxon>Campylobacterota</taxon>
        <taxon>Epsilonproteobacteria</taxon>
        <taxon>Campylobacterales</taxon>
        <taxon>Helicobacteraceae</taxon>
        <taxon>Helicobacter</taxon>
    </lineage>
</organism>
<reference evidence="12" key="3">
    <citation type="submission" date="2018-04" db="EMBL/GenBank/DDBJ databases">
        <authorList>
            <person name="Sheh A."/>
            <person name="Shen Z."/>
            <person name="Mannion A.J."/>
            <person name="Fox J.G."/>
        </authorList>
    </citation>
    <scope>NUCLEOTIDE SEQUENCE</scope>
    <source>
        <strain evidence="12">Missouri</strain>
    </source>
</reference>
<dbReference type="Pfam" id="PF01379">
    <property type="entry name" value="Porphobil_deam"/>
    <property type="match status" value="1"/>
</dbReference>
<dbReference type="CDD" id="cd13646">
    <property type="entry name" value="PBP2_EcHMBS_like"/>
    <property type="match status" value="1"/>
</dbReference>
<comment type="miscellaneous">
    <text evidence="8">The porphobilinogen subunits are added to the dipyrromethane group.</text>
</comment>
<name>A0A1Q2LFT0_9HELI</name>
<dbReference type="Proteomes" id="UP000188298">
    <property type="component" value="Chromosome"/>
</dbReference>
<dbReference type="NCBIfam" id="TIGR00212">
    <property type="entry name" value="hemC"/>
    <property type="match status" value="1"/>
</dbReference>
<dbReference type="InterPro" id="IPR022417">
    <property type="entry name" value="Porphobilin_deaminase_N"/>
</dbReference>
<comment type="function">
    <text evidence="1 8">Tetrapolymerization of the monopyrrole PBG into the hydroxymethylbilane pre-uroporphyrinogen in several discrete steps.</text>
</comment>
<evidence type="ECO:0000259" key="9">
    <source>
        <dbReference type="Pfam" id="PF01379"/>
    </source>
</evidence>
<keyword evidence="6 8" id="KW-0627">Porphyrin biosynthesis</keyword>
<dbReference type="SUPFAM" id="SSF54782">
    <property type="entry name" value="Porphobilinogen deaminase (hydroxymethylbilane synthase), C-terminal domain"/>
    <property type="match status" value="1"/>
</dbReference>
<evidence type="ECO:0000256" key="6">
    <source>
        <dbReference type="ARBA" id="ARBA00023244"/>
    </source>
</evidence>
<dbReference type="InterPro" id="IPR022418">
    <property type="entry name" value="Porphobilinogen_deaminase_C"/>
</dbReference>
<evidence type="ECO:0000256" key="8">
    <source>
        <dbReference type="HAMAP-Rule" id="MF_00260"/>
    </source>
</evidence>
<evidence type="ECO:0000256" key="3">
    <source>
        <dbReference type="ARBA" id="ARBA00005638"/>
    </source>
</evidence>
<dbReference type="PANTHER" id="PTHR11557:SF0">
    <property type="entry name" value="PORPHOBILINOGEN DEAMINASE"/>
    <property type="match status" value="1"/>
</dbReference>
<evidence type="ECO:0000256" key="7">
    <source>
        <dbReference type="ARBA" id="ARBA00048169"/>
    </source>
</evidence>
<evidence type="ECO:0000313" key="12">
    <source>
        <dbReference type="EMBL" id="TLE03143.1"/>
    </source>
</evidence>
<evidence type="ECO:0000256" key="2">
    <source>
        <dbReference type="ARBA" id="ARBA00004735"/>
    </source>
</evidence>
<dbReference type="STRING" id="37372.XJ32_03235"/>
<evidence type="ECO:0000256" key="4">
    <source>
        <dbReference type="ARBA" id="ARBA00011245"/>
    </source>
</evidence>
<dbReference type="FunFam" id="3.40.190.10:FF:000004">
    <property type="entry name" value="Porphobilinogen deaminase"/>
    <property type="match status" value="1"/>
</dbReference>
<dbReference type="GO" id="GO:0005737">
    <property type="term" value="C:cytoplasm"/>
    <property type="evidence" value="ECO:0007669"/>
    <property type="project" value="UniProtKB-UniRule"/>
</dbReference>
<evidence type="ECO:0000259" key="10">
    <source>
        <dbReference type="Pfam" id="PF03900"/>
    </source>
</evidence>
<evidence type="ECO:0000313" key="13">
    <source>
        <dbReference type="Proteomes" id="UP000029870"/>
    </source>
</evidence>
<evidence type="ECO:0000313" key="14">
    <source>
        <dbReference type="Proteomes" id="UP000188298"/>
    </source>
</evidence>
<dbReference type="GO" id="GO:0006782">
    <property type="term" value="P:protoporphyrinogen IX biosynthetic process"/>
    <property type="evidence" value="ECO:0007669"/>
    <property type="project" value="UniProtKB-UniRule"/>
</dbReference>
<evidence type="ECO:0000256" key="1">
    <source>
        <dbReference type="ARBA" id="ARBA00002869"/>
    </source>
</evidence>
<dbReference type="KEGG" id="hbl:XJ32_03235"/>
<dbReference type="GO" id="GO:0004418">
    <property type="term" value="F:hydroxymethylbilane synthase activity"/>
    <property type="evidence" value="ECO:0007669"/>
    <property type="project" value="UniProtKB-UniRule"/>
</dbReference>
<dbReference type="PROSITE" id="PS00533">
    <property type="entry name" value="PORPHOBILINOGEN_DEAM"/>
    <property type="match status" value="1"/>
</dbReference>
<proteinExistence type="inferred from homology"/>
<dbReference type="GeneID" id="60655818"/>
<dbReference type="Gene3D" id="3.40.190.10">
    <property type="entry name" value="Periplasmic binding protein-like II"/>
    <property type="match status" value="2"/>
</dbReference>
<dbReference type="EC" id="2.5.1.61" evidence="8"/>
<comment type="cofactor">
    <cofactor evidence="8">
        <name>dipyrromethane</name>
        <dbReference type="ChEBI" id="CHEBI:60342"/>
    </cofactor>
    <text evidence="8">Binds 1 dipyrromethane group covalently.</text>
</comment>
<feature type="domain" description="Porphobilinogen deaminase N-terminal" evidence="9">
    <location>
        <begin position="15"/>
        <end position="216"/>
    </location>
</feature>
<comment type="catalytic activity">
    <reaction evidence="7 8">
        <text>4 porphobilinogen + H2O = hydroxymethylbilane + 4 NH4(+)</text>
        <dbReference type="Rhea" id="RHEA:13185"/>
        <dbReference type="ChEBI" id="CHEBI:15377"/>
        <dbReference type="ChEBI" id="CHEBI:28938"/>
        <dbReference type="ChEBI" id="CHEBI:57845"/>
        <dbReference type="ChEBI" id="CHEBI:58126"/>
        <dbReference type="EC" id="2.5.1.61"/>
    </reaction>
</comment>
<dbReference type="EMBL" id="CP019645">
    <property type="protein sequence ID" value="AQQ59278.1"/>
    <property type="molecule type" value="Genomic_DNA"/>
</dbReference>
<dbReference type="RefSeq" id="WP_004084386.1">
    <property type="nucleotide sequence ID" value="NZ_CABKOK010000004.1"/>
</dbReference>
<dbReference type="InterPro" id="IPR022419">
    <property type="entry name" value="Porphobilin_deaminase_cofac_BS"/>
</dbReference>
<dbReference type="InterPro" id="IPR000860">
    <property type="entry name" value="HemC"/>
</dbReference>
<reference evidence="12 13" key="1">
    <citation type="journal article" date="2014" name="Genome Announc.">
        <title>Draft genome sequences of eight enterohepatic helicobacter species isolated from both laboratory and wild rodents.</title>
        <authorList>
            <person name="Sheh A."/>
            <person name="Shen Z."/>
            <person name="Fox J.G."/>
        </authorList>
    </citation>
    <scope>NUCLEOTIDE SEQUENCE [LARGE SCALE GENOMIC DNA]</scope>
    <source>
        <strain evidence="12 13">Missouri</strain>
    </source>
</reference>
<evidence type="ECO:0000313" key="11">
    <source>
        <dbReference type="EMBL" id="AQQ59278.1"/>
    </source>
</evidence>
<sequence length="328" mass="36239">MIAKRYSDVVQEKPLVLGTRGSLLALWQANHIKEKLESLGFQVVLKTIKTKGDKILDAPLAKIGGKGLFTKELENELLSGGIDFAVHSLKDVPIAIPPELMLVSITQREDARDCFVSEKYADIASLPQGAKVGTTSLRRSMQLKRIRQDLDTQSLRGNVQTRLEKLRKGEFDAIILASAGLNRLDLKDDIGFISHLQINQFIPAMGQGSLGIECRDPKYSPDFRDQAIMKVLESLHDSKSALCCNIERAFIQLLGGGCQSPIGIHAQILDSKEIEIQCVVGNLDASKVLTETRVCNKGEVEYALQDMINTLKKNGVMEILEEVRTSLN</sequence>
<comment type="subunit">
    <text evidence="4 8">Monomer.</text>
</comment>
<keyword evidence="5 8" id="KW-0808">Transferase</keyword>
<dbReference type="EMBL" id="JRPH02000032">
    <property type="protein sequence ID" value="TLE03143.1"/>
    <property type="molecule type" value="Genomic_DNA"/>
</dbReference>
<protein>
    <recommendedName>
        <fullName evidence="8">Porphobilinogen deaminase</fullName>
        <shortName evidence="8">PBG</shortName>
        <ecNumber evidence="8">2.5.1.61</ecNumber>
    </recommendedName>
    <alternativeName>
        <fullName evidence="8">Hydroxymethylbilane synthase</fullName>
        <shortName evidence="8">HMBS</shortName>
    </alternativeName>
    <alternativeName>
        <fullName evidence="8">Pre-uroporphyrinogen synthase</fullName>
    </alternativeName>
</protein>
<gene>
    <name evidence="8 11" type="primary">hemC</name>
    <name evidence="12" type="ORF">LS77_009100</name>
    <name evidence="11" type="ORF">XJ32_03235</name>
</gene>
<comment type="similarity">
    <text evidence="3 8">Belongs to the HMBS family.</text>
</comment>
<evidence type="ECO:0000256" key="5">
    <source>
        <dbReference type="ARBA" id="ARBA00022679"/>
    </source>
</evidence>
<dbReference type="Pfam" id="PF03900">
    <property type="entry name" value="Porphobil_deamC"/>
    <property type="match status" value="1"/>
</dbReference>
<dbReference type="Proteomes" id="UP000029870">
    <property type="component" value="Unassembled WGS sequence"/>
</dbReference>
<dbReference type="PANTHER" id="PTHR11557">
    <property type="entry name" value="PORPHOBILINOGEN DEAMINASE"/>
    <property type="match status" value="1"/>
</dbReference>
<feature type="domain" description="Porphobilinogen deaminase C-terminal" evidence="10">
    <location>
        <begin position="241"/>
        <end position="293"/>
    </location>
</feature>
<dbReference type="FunFam" id="3.40.190.10:FF:000005">
    <property type="entry name" value="Porphobilinogen deaminase"/>
    <property type="match status" value="1"/>
</dbReference>
<dbReference type="AlphaFoldDB" id="A0A1Q2LFT0"/>
<dbReference type="UniPathway" id="UPA00251">
    <property type="reaction ID" value="UER00319"/>
</dbReference>
<dbReference type="Gene3D" id="3.30.160.40">
    <property type="entry name" value="Porphobilinogen deaminase, C-terminal domain"/>
    <property type="match status" value="1"/>
</dbReference>
<reference evidence="11 14" key="2">
    <citation type="submission" date="2017-02" db="EMBL/GenBank/DDBJ databases">
        <title>Whole genome sequencing of Helicobacter bilis strain AAQJH.</title>
        <authorList>
            <person name="Conlan S."/>
            <person name="Thomas P.J."/>
            <person name="Mullikin J."/>
            <person name="Palmore T.N."/>
            <person name="Frank K.M."/>
            <person name="Segre J.A."/>
        </authorList>
    </citation>
    <scope>NUCLEOTIDE SEQUENCE [LARGE SCALE GENOMIC DNA]</scope>
    <source>
        <strain evidence="11 14">AAQJH</strain>
    </source>
</reference>
<dbReference type="SUPFAM" id="SSF53850">
    <property type="entry name" value="Periplasmic binding protein-like II"/>
    <property type="match status" value="1"/>
</dbReference>
<comment type="pathway">
    <text evidence="2">Porphyrin-containing compound metabolism; protoporphyrin-IX biosynthesis; coproporphyrinogen-III from 5-aminolevulinate: step 2/4.</text>
</comment>
<dbReference type="PIRSF" id="PIRSF001438">
    <property type="entry name" value="4pyrrol_synth_OHMeBilane_synth"/>
    <property type="match status" value="1"/>
</dbReference>
<accession>A0A1Q2LFT0</accession>
<feature type="modified residue" description="S-(dipyrrolylmethanemethyl)cysteine" evidence="8">
    <location>
        <position position="258"/>
    </location>
</feature>
<dbReference type="PRINTS" id="PR00151">
    <property type="entry name" value="PORPHBDMNASE"/>
</dbReference>
<dbReference type="HAMAP" id="MF_00260">
    <property type="entry name" value="Porphobil_deam"/>
    <property type="match status" value="1"/>
</dbReference>
<dbReference type="InterPro" id="IPR036803">
    <property type="entry name" value="Porphobilinogen_deaminase_C_sf"/>
</dbReference>